<dbReference type="InterPro" id="IPR003439">
    <property type="entry name" value="ABC_transporter-like_ATP-bd"/>
</dbReference>
<dbReference type="PANTHER" id="PTHR42798">
    <property type="entry name" value="LIPOPROTEIN-RELEASING SYSTEM ATP-BINDING PROTEIN LOLD"/>
    <property type="match status" value="1"/>
</dbReference>
<dbReference type="InterPro" id="IPR017911">
    <property type="entry name" value="MacB-like_ATP-bd"/>
</dbReference>
<dbReference type="CDD" id="cd03255">
    <property type="entry name" value="ABC_MJ0796_LolCDE_FtsE"/>
    <property type="match status" value="1"/>
</dbReference>
<evidence type="ECO:0000256" key="2">
    <source>
        <dbReference type="ARBA" id="ARBA00022448"/>
    </source>
</evidence>
<dbReference type="SUPFAM" id="SSF52540">
    <property type="entry name" value="P-loop containing nucleoside triphosphate hydrolases"/>
    <property type="match status" value="1"/>
</dbReference>
<evidence type="ECO:0000256" key="4">
    <source>
        <dbReference type="ARBA" id="ARBA00022840"/>
    </source>
</evidence>
<dbReference type="InterPro" id="IPR027417">
    <property type="entry name" value="P-loop_NTPase"/>
</dbReference>
<dbReference type="Pfam" id="PF00005">
    <property type="entry name" value="ABC_tran"/>
    <property type="match status" value="1"/>
</dbReference>
<dbReference type="RefSeq" id="WP_007156209.1">
    <property type="nucleotide sequence ID" value="NZ_CAUQIH010000001.1"/>
</dbReference>
<accession>A0A7W9W1H5</accession>
<dbReference type="Proteomes" id="UP000780721">
    <property type="component" value="Unassembled WGS sequence"/>
</dbReference>
<keyword evidence="4 6" id="KW-0067">ATP-binding</keyword>
<dbReference type="Gene3D" id="3.40.50.300">
    <property type="entry name" value="P-loop containing nucleotide triphosphate hydrolases"/>
    <property type="match status" value="1"/>
</dbReference>
<protein>
    <submittedName>
        <fullName evidence="7">ABC transporter ATP-binding protein</fullName>
    </submittedName>
    <submittedName>
        <fullName evidence="6">Putative ABC transport system ATP-binding protein</fullName>
    </submittedName>
</protein>
<comment type="similarity">
    <text evidence="1">Belongs to the ABC transporter superfamily.</text>
</comment>
<dbReference type="AlphaFoldDB" id="A0A7W9W1H5"/>
<evidence type="ECO:0000259" key="5">
    <source>
        <dbReference type="PROSITE" id="PS50893"/>
    </source>
</evidence>
<gene>
    <name evidence="6" type="ORF">HNQ46_001952</name>
    <name evidence="7" type="ORF">HXM91_00335</name>
</gene>
<dbReference type="GO" id="GO:0016887">
    <property type="term" value="F:ATP hydrolysis activity"/>
    <property type="evidence" value="ECO:0007669"/>
    <property type="project" value="InterPro"/>
</dbReference>
<reference evidence="6 8" key="2">
    <citation type="submission" date="2020-08" db="EMBL/GenBank/DDBJ databases">
        <title>Genomic Encyclopedia of Type Strains, Phase IV (KMG-IV): sequencing the most valuable type-strain genomes for metagenomic binning, comparative biology and taxonomic classification.</title>
        <authorList>
            <person name="Goeker M."/>
        </authorList>
    </citation>
    <scope>NUCLEOTIDE SEQUENCE [LARGE SCALE GENOMIC DNA]</scope>
    <source>
        <strain evidence="6 8">DSM 17245</strain>
    </source>
</reference>
<dbReference type="PROSITE" id="PS50893">
    <property type="entry name" value="ABC_TRANSPORTER_2"/>
    <property type="match status" value="1"/>
</dbReference>
<keyword evidence="3" id="KW-0547">Nucleotide-binding</keyword>
<dbReference type="GO" id="GO:0005524">
    <property type="term" value="F:ATP binding"/>
    <property type="evidence" value="ECO:0007669"/>
    <property type="project" value="UniProtKB-KW"/>
</dbReference>
<feature type="domain" description="ABC transporter" evidence="5">
    <location>
        <begin position="6"/>
        <end position="245"/>
    </location>
</feature>
<name>A0A7W9W1H5_9FIRM</name>
<sequence>MEDTLIELRNLVKIYDTGAVKVLGLNQINLKIKRGEFVAIMGQSGSGKSTLMNILGCLDKPSLGNYFLDGEDVAAMDPNTLNKVRNQKIGFVFQSFNLISRMSALKNVEIPMIYAHIRSQKQRSERAAMLLEKVGLSGRIHHQPNEMSGGQRQRVAIARALANEPPLILADEPTGNLDTASSIEIMEMFSALHKAGATVVVVTHEENIAAYTDRMLRFSDGKLISDIKNENPTPVRDLAIFEGMYRGGNHAS</sequence>
<dbReference type="GeneID" id="85015483"/>
<dbReference type="PROSITE" id="PS00211">
    <property type="entry name" value="ABC_TRANSPORTER_1"/>
    <property type="match status" value="1"/>
</dbReference>
<dbReference type="EMBL" id="JACHHH010000010">
    <property type="protein sequence ID" value="MBB6041961.1"/>
    <property type="molecule type" value="Genomic_DNA"/>
</dbReference>
<evidence type="ECO:0000256" key="1">
    <source>
        <dbReference type="ARBA" id="ARBA00005417"/>
    </source>
</evidence>
<dbReference type="GO" id="GO:0022857">
    <property type="term" value="F:transmembrane transporter activity"/>
    <property type="evidence" value="ECO:0007669"/>
    <property type="project" value="UniProtKB-ARBA"/>
</dbReference>
<comment type="caution">
    <text evidence="6">The sequence shown here is derived from an EMBL/GenBank/DDBJ whole genome shotgun (WGS) entry which is preliminary data.</text>
</comment>
<dbReference type="SMART" id="SM00382">
    <property type="entry name" value="AAA"/>
    <property type="match status" value="1"/>
</dbReference>
<keyword evidence="2" id="KW-0813">Transport</keyword>
<organism evidence="6 8">
    <name type="scientific">Oribacterium sinus</name>
    <dbReference type="NCBI Taxonomy" id="237576"/>
    <lineage>
        <taxon>Bacteria</taxon>
        <taxon>Bacillati</taxon>
        <taxon>Bacillota</taxon>
        <taxon>Clostridia</taxon>
        <taxon>Lachnospirales</taxon>
        <taxon>Lachnospiraceae</taxon>
        <taxon>Oribacterium</taxon>
    </lineage>
</organism>
<evidence type="ECO:0000313" key="7">
    <source>
        <dbReference type="EMBL" id="MBF1304322.1"/>
    </source>
</evidence>
<dbReference type="GO" id="GO:0098796">
    <property type="term" value="C:membrane protein complex"/>
    <property type="evidence" value="ECO:0007669"/>
    <property type="project" value="UniProtKB-ARBA"/>
</dbReference>
<evidence type="ECO:0000313" key="6">
    <source>
        <dbReference type="EMBL" id="MBB6041961.1"/>
    </source>
</evidence>
<dbReference type="InterPro" id="IPR003593">
    <property type="entry name" value="AAA+_ATPase"/>
</dbReference>
<reference evidence="7" key="1">
    <citation type="submission" date="2020-04" db="EMBL/GenBank/DDBJ databases">
        <title>Deep metagenomics examines the oral microbiome during advanced dental caries in children, revealing novel taxa and co-occurrences with host molecules.</title>
        <authorList>
            <person name="Baker J.L."/>
            <person name="Morton J.T."/>
            <person name="Dinis M."/>
            <person name="Alvarez R."/>
            <person name="Tran N.C."/>
            <person name="Knight R."/>
            <person name="Edlund A."/>
        </authorList>
    </citation>
    <scope>NUCLEOTIDE SEQUENCE</scope>
    <source>
        <strain evidence="7">JCVI_48_bin.5</strain>
    </source>
</reference>
<dbReference type="EMBL" id="JABZRB010000004">
    <property type="protein sequence ID" value="MBF1304322.1"/>
    <property type="molecule type" value="Genomic_DNA"/>
</dbReference>
<dbReference type="Proteomes" id="UP000522163">
    <property type="component" value="Unassembled WGS sequence"/>
</dbReference>
<dbReference type="FunFam" id="3.40.50.300:FF:000032">
    <property type="entry name" value="Export ABC transporter ATP-binding protein"/>
    <property type="match status" value="1"/>
</dbReference>
<proteinExistence type="inferred from homology"/>
<evidence type="ECO:0000256" key="3">
    <source>
        <dbReference type="ARBA" id="ARBA00022741"/>
    </source>
</evidence>
<dbReference type="PANTHER" id="PTHR42798:SF6">
    <property type="entry name" value="CELL DIVISION ATP-BINDING PROTEIN FTSE"/>
    <property type="match status" value="1"/>
</dbReference>
<dbReference type="InterPro" id="IPR017871">
    <property type="entry name" value="ABC_transporter-like_CS"/>
</dbReference>
<evidence type="ECO:0000313" key="8">
    <source>
        <dbReference type="Proteomes" id="UP000522163"/>
    </source>
</evidence>